<evidence type="ECO:0000313" key="3">
    <source>
        <dbReference type="Proteomes" id="UP000193380"/>
    </source>
</evidence>
<evidence type="ECO:0000256" key="1">
    <source>
        <dbReference type="SAM" id="MobiDB-lite"/>
    </source>
</evidence>
<gene>
    <name evidence="2" type="ORF">GSONMT00062123001</name>
</gene>
<dbReference type="PaxDb" id="8022-A0A060Z2P4"/>
<name>A0A060Z2P4_ONCMY</name>
<dbReference type="AlphaFoldDB" id="A0A060Z2P4"/>
<feature type="compositionally biased region" description="Basic and acidic residues" evidence="1">
    <location>
        <begin position="100"/>
        <end position="110"/>
    </location>
</feature>
<reference evidence="2" key="1">
    <citation type="journal article" date="2014" name="Nat. Commun.">
        <title>The rainbow trout genome provides novel insights into evolution after whole-genome duplication in vertebrates.</title>
        <authorList>
            <person name="Berthelot C."/>
            <person name="Brunet F."/>
            <person name="Chalopin D."/>
            <person name="Juanchich A."/>
            <person name="Bernard M."/>
            <person name="Noel B."/>
            <person name="Bento P."/>
            <person name="Da Silva C."/>
            <person name="Labadie K."/>
            <person name="Alberti A."/>
            <person name="Aury J.M."/>
            <person name="Louis A."/>
            <person name="Dehais P."/>
            <person name="Bardou P."/>
            <person name="Montfort J."/>
            <person name="Klopp C."/>
            <person name="Cabau C."/>
            <person name="Gaspin C."/>
            <person name="Thorgaard G.H."/>
            <person name="Boussaha M."/>
            <person name="Quillet E."/>
            <person name="Guyomard R."/>
            <person name="Galiana D."/>
            <person name="Bobe J."/>
            <person name="Volff J.N."/>
            <person name="Genet C."/>
            <person name="Wincker P."/>
            <person name="Jaillon O."/>
            <person name="Roest Crollius H."/>
            <person name="Guiguen Y."/>
        </authorList>
    </citation>
    <scope>NUCLEOTIDE SEQUENCE [LARGE SCALE GENOMIC DNA]</scope>
</reference>
<proteinExistence type="predicted"/>
<feature type="compositionally biased region" description="Polar residues" evidence="1">
    <location>
        <begin position="134"/>
        <end position="147"/>
    </location>
</feature>
<protein>
    <submittedName>
        <fullName evidence="2">Uncharacterized protein</fullName>
    </submittedName>
</protein>
<evidence type="ECO:0000313" key="2">
    <source>
        <dbReference type="EMBL" id="CDQ98251.1"/>
    </source>
</evidence>
<dbReference type="EMBL" id="FR936095">
    <property type="protein sequence ID" value="CDQ98251.1"/>
    <property type="molecule type" value="Genomic_DNA"/>
</dbReference>
<dbReference type="Proteomes" id="UP000193380">
    <property type="component" value="Unassembled WGS sequence"/>
</dbReference>
<sequence length="174" mass="19080">MGETTETRTVKRKQSVENQDKRLPSKHKEPEKQSDYGGGDASKSSTADSPTAKEDSPPNQSNDEDFQQVESQKNKDKQKKPTQMSPEGSKEGSPEGSPEGSKEGSPEGSKEAGVMNEQQTSSNQSDKCTKDEANSQPFVDQSQVSTDDPTDKSNTRQEETKNENTEKQSQPPQL</sequence>
<feature type="region of interest" description="Disordered" evidence="1">
    <location>
        <begin position="1"/>
        <end position="174"/>
    </location>
</feature>
<feature type="compositionally biased region" description="Basic and acidic residues" evidence="1">
    <location>
        <begin position="149"/>
        <end position="166"/>
    </location>
</feature>
<accession>A0A060Z2P4</accession>
<feature type="compositionally biased region" description="Basic and acidic residues" evidence="1">
    <location>
        <begin position="1"/>
        <end position="34"/>
    </location>
</feature>
<organism evidence="2 3">
    <name type="scientific">Oncorhynchus mykiss</name>
    <name type="common">Rainbow trout</name>
    <name type="synonym">Salmo gairdneri</name>
    <dbReference type="NCBI Taxonomy" id="8022"/>
    <lineage>
        <taxon>Eukaryota</taxon>
        <taxon>Metazoa</taxon>
        <taxon>Chordata</taxon>
        <taxon>Craniata</taxon>
        <taxon>Vertebrata</taxon>
        <taxon>Euteleostomi</taxon>
        <taxon>Actinopterygii</taxon>
        <taxon>Neopterygii</taxon>
        <taxon>Teleostei</taxon>
        <taxon>Protacanthopterygii</taxon>
        <taxon>Salmoniformes</taxon>
        <taxon>Salmonidae</taxon>
        <taxon>Salmoninae</taxon>
        <taxon>Oncorhynchus</taxon>
    </lineage>
</organism>
<reference evidence="2" key="2">
    <citation type="submission" date="2014-03" db="EMBL/GenBank/DDBJ databases">
        <authorList>
            <person name="Genoscope - CEA"/>
        </authorList>
    </citation>
    <scope>NUCLEOTIDE SEQUENCE</scope>
</reference>
<feature type="compositionally biased region" description="Polar residues" evidence="1">
    <location>
        <begin position="116"/>
        <end position="126"/>
    </location>
</feature>